<keyword evidence="1" id="KW-0812">Transmembrane</keyword>
<protein>
    <submittedName>
        <fullName evidence="2">Uncharacterized protein</fullName>
    </submittedName>
</protein>
<comment type="caution">
    <text evidence="2">The sequence shown here is derived from an EMBL/GenBank/DDBJ whole genome shotgun (WGS) entry which is preliminary data.</text>
</comment>
<evidence type="ECO:0000313" key="2">
    <source>
        <dbReference type="EMBL" id="CAK8684294.1"/>
    </source>
</evidence>
<keyword evidence="1" id="KW-0472">Membrane</keyword>
<organism evidence="2 3">
    <name type="scientific">Clavelina lepadiformis</name>
    <name type="common">Light-bulb sea squirt</name>
    <name type="synonym">Ascidia lepadiformis</name>
    <dbReference type="NCBI Taxonomy" id="159417"/>
    <lineage>
        <taxon>Eukaryota</taxon>
        <taxon>Metazoa</taxon>
        <taxon>Chordata</taxon>
        <taxon>Tunicata</taxon>
        <taxon>Ascidiacea</taxon>
        <taxon>Aplousobranchia</taxon>
        <taxon>Clavelinidae</taxon>
        <taxon>Clavelina</taxon>
    </lineage>
</organism>
<evidence type="ECO:0000256" key="1">
    <source>
        <dbReference type="SAM" id="Phobius"/>
    </source>
</evidence>
<feature type="transmembrane region" description="Helical" evidence="1">
    <location>
        <begin position="7"/>
        <end position="24"/>
    </location>
</feature>
<keyword evidence="1" id="KW-1133">Transmembrane helix</keyword>
<sequence length="131" mass="15293">MNFTKTLQAMLVIGFFVSWNAFIVDSKSISAEIEKLYDSAGEQTLKEDLSKADTFYKDVFKILIFTIKNFFPNNVISKELCIYLNQVETNETKQDFIENLDEASKGYLVIGFMLNVLFCYYIMRQVKRAYK</sequence>
<dbReference type="EMBL" id="CAWYQH010000097">
    <property type="protein sequence ID" value="CAK8684294.1"/>
    <property type="molecule type" value="Genomic_DNA"/>
</dbReference>
<proteinExistence type="predicted"/>
<evidence type="ECO:0000313" key="3">
    <source>
        <dbReference type="Proteomes" id="UP001642483"/>
    </source>
</evidence>
<reference evidence="2 3" key="1">
    <citation type="submission" date="2024-02" db="EMBL/GenBank/DDBJ databases">
        <authorList>
            <person name="Daric V."/>
            <person name="Darras S."/>
        </authorList>
    </citation>
    <scope>NUCLEOTIDE SEQUENCE [LARGE SCALE GENOMIC DNA]</scope>
</reference>
<keyword evidence="3" id="KW-1185">Reference proteome</keyword>
<accession>A0ABP0FXG1</accession>
<gene>
    <name evidence="2" type="ORF">CVLEPA_LOCUS15284</name>
</gene>
<feature type="transmembrane region" description="Helical" evidence="1">
    <location>
        <begin position="106"/>
        <end position="123"/>
    </location>
</feature>
<dbReference type="Proteomes" id="UP001642483">
    <property type="component" value="Unassembled WGS sequence"/>
</dbReference>
<name>A0ABP0FXG1_CLALP</name>